<dbReference type="InterPro" id="IPR036282">
    <property type="entry name" value="Glutathione-S-Trfase_C_sf"/>
</dbReference>
<evidence type="ECO:0000313" key="4">
    <source>
        <dbReference type="Proteomes" id="UP000199245"/>
    </source>
</evidence>
<dbReference type="RefSeq" id="WP_092090382.1">
    <property type="nucleotide sequence ID" value="NZ_FMZW01000081.1"/>
</dbReference>
<dbReference type="Gene3D" id="1.20.1050.10">
    <property type="match status" value="1"/>
</dbReference>
<dbReference type="GO" id="GO:0016740">
    <property type="term" value="F:transferase activity"/>
    <property type="evidence" value="ECO:0007669"/>
    <property type="project" value="UniProtKB-KW"/>
</dbReference>
<dbReference type="CDD" id="cd00299">
    <property type="entry name" value="GST_C_family"/>
    <property type="match status" value="1"/>
</dbReference>
<dbReference type="Proteomes" id="UP000199245">
    <property type="component" value="Unassembled WGS sequence"/>
</dbReference>
<dbReference type="SUPFAM" id="SSF52833">
    <property type="entry name" value="Thioredoxin-like"/>
    <property type="match status" value="1"/>
</dbReference>
<evidence type="ECO:0000313" key="3">
    <source>
        <dbReference type="EMBL" id="SDF86925.1"/>
    </source>
</evidence>
<dbReference type="Pfam" id="PF13417">
    <property type="entry name" value="GST_N_3"/>
    <property type="match status" value="1"/>
</dbReference>
<dbReference type="EMBL" id="FMZW01000081">
    <property type="protein sequence ID" value="SDF86925.1"/>
    <property type="molecule type" value="Genomic_DNA"/>
</dbReference>
<dbReference type="AlphaFoldDB" id="A0A1G7PKT3"/>
<dbReference type="PROSITE" id="PS50404">
    <property type="entry name" value="GST_NTER"/>
    <property type="match status" value="1"/>
</dbReference>
<dbReference type="CDD" id="cd00570">
    <property type="entry name" value="GST_N_family"/>
    <property type="match status" value="1"/>
</dbReference>
<proteinExistence type="predicted"/>
<sequence>MSQPTPILHHFDQSPFSEKIRIIFGFKKLAWNSVRISRIMPRPDLMPMTGGYRRTPTMQIGADIYCDTQIIIRELERRYPTPTLFPAGNAGMPWALGMWADRPFFQNTVNLVFGFIGDKVPRDFIEDREKLRGGKFDVAAMTAALPQMRDQFRANIDWIDAQLGDGRPWLFGEFSLADVSAYMNVWYARQSLATMDEIMNSFPRVAAWEERIRAIGHGTRTEMSSADALEIAAKARPESPVCGDPSDPNGRKPGDVVAVMPDDYGKIPVRGEIVSLSAQHIAIRRSDERVGEVVVHFPRAGFLVVPG</sequence>
<dbReference type="SUPFAM" id="SSF47616">
    <property type="entry name" value="GST C-terminal domain-like"/>
    <property type="match status" value="1"/>
</dbReference>
<reference evidence="3 4" key="1">
    <citation type="submission" date="2016-10" db="EMBL/GenBank/DDBJ databases">
        <authorList>
            <person name="de Groot N.N."/>
        </authorList>
    </citation>
    <scope>NUCLEOTIDE SEQUENCE [LARGE SCALE GENOMIC DNA]</scope>
    <source>
        <strain evidence="3 4">R5</strain>
    </source>
</reference>
<evidence type="ECO:0000259" key="2">
    <source>
        <dbReference type="PROSITE" id="PS50404"/>
    </source>
</evidence>
<keyword evidence="3" id="KW-0808">Transferase</keyword>
<protein>
    <submittedName>
        <fullName evidence="3">Glutathione S-transferase</fullName>
    </submittedName>
</protein>
<dbReference type="Pfam" id="PF13410">
    <property type="entry name" value="GST_C_2"/>
    <property type="match status" value="1"/>
</dbReference>
<gene>
    <name evidence="3" type="ORF">SAMN05216337_10817</name>
</gene>
<accession>A0A1G7PKT3</accession>
<evidence type="ECO:0000256" key="1">
    <source>
        <dbReference type="SAM" id="MobiDB-lite"/>
    </source>
</evidence>
<organism evidence="3 4">
    <name type="scientific">Bradyrhizobium brasilense</name>
    <dbReference type="NCBI Taxonomy" id="1419277"/>
    <lineage>
        <taxon>Bacteria</taxon>
        <taxon>Pseudomonadati</taxon>
        <taxon>Pseudomonadota</taxon>
        <taxon>Alphaproteobacteria</taxon>
        <taxon>Hyphomicrobiales</taxon>
        <taxon>Nitrobacteraceae</taxon>
        <taxon>Bradyrhizobium</taxon>
    </lineage>
</organism>
<feature type="domain" description="GST N-terminal" evidence="2">
    <location>
        <begin position="4"/>
        <end position="83"/>
    </location>
</feature>
<feature type="region of interest" description="Disordered" evidence="1">
    <location>
        <begin position="236"/>
        <end position="256"/>
    </location>
</feature>
<dbReference type="InterPro" id="IPR036249">
    <property type="entry name" value="Thioredoxin-like_sf"/>
</dbReference>
<dbReference type="InterPro" id="IPR004045">
    <property type="entry name" value="Glutathione_S-Trfase_N"/>
</dbReference>
<name>A0A1G7PKT3_9BRAD</name>
<dbReference type="Gene3D" id="3.40.30.110">
    <property type="match status" value="1"/>
</dbReference>